<gene>
    <name evidence="1" type="ORF">FN924_09715</name>
</gene>
<accession>A0A516KGC0</accession>
<evidence type="ECO:0000313" key="1">
    <source>
        <dbReference type="EMBL" id="QDP40434.1"/>
    </source>
</evidence>
<reference evidence="1 2" key="1">
    <citation type="submission" date="2019-07" db="EMBL/GenBank/DDBJ databases">
        <authorList>
            <person name="Li J."/>
        </authorList>
    </citation>
    <scope>NUCLEOTIDE SEQUENCE [LARGE SCALE GENOMIC DNA]</scope>
    <source>
        <strain evidence="1 2">TKL69</strain>
    </source>
</reference>
<dbReference type="AlphaFoldDB" id="A0A516KGC0"/>
<dbReference type="InterPro" id="IPR052159">
    <property type="entry name" value="Competence_DNA_uptake"/>
</dbReference>
<dbReference type="Proteomes" id="UP000315215">
    <property type="component" value="Chromosome"/>
</dbReference>
<dbReference type="SUPFAM" id="SSF56281">
    <property type="entry name" value="Metallo-hydrolase/oxidoreductase"/>
    <property type="match status" value="1"/>
</dbReference>
<dbReference type="RefSeq" id="WP_143894005.1">
    <property type="nucleotide sequence ID" value="NZ_CP041666.1"/>
</dbReference>
<dbReference type="EMBL" id="CP041666">
    <property type="protein sequence ID" value="QDP40434.1"/>
    <property type="molecule type" value="Genomic_DNA"/>
</dbReference>
<evidence type="ECO:0000313" key="2">
    <source>
        <dbReference type="Proteomes" id="UP000315215"/>
    </source>
</evidence>
<dbReference type="OrthoDB" id="2696637at2"/>
<keyword evidence="2" id="KW-1185">Reference proteome</keyword>
<evidence type="ECO:0008006" key="3">
    <source>
        <dbReference type="Google" id="ProtNLM"/>
    </source>
</evidence>
<organism evidence="1 2">
    <name type="scientific">Radiobacillus deserti</name>
    <dbReference type="NCBI Taxonomy" id="2594883"/>
    <lineage>
        <taxon>Bacteria</taxon>
        <taxon>Bacillati</taxon>
        <taxon>Bacillota</taxon>
        <taxon>Bacilli</taxon>
        <taxon>Bacillales</taxon>
        <taxon>Bacillaceae</taxon>
        <taxon>Radiobacillus</taxon>
    </lineage>
</organism>
<dbReference type="PANTHER" id="PTHR30619:SF1">
    <property type="entry name" value="RECOMBINATION PROTEIN 2"/>
    <property type="match status" value="1"/>
</dbReference>
<dbReference type="InterPro" id="IPR036866">
    <property type="entry name" value="RibonucZ/Hydroxyglut_hydro"/>
</dbReference>
<protein>
    <recommendedName>
        <fullName evidence="3">MBL fold metallo-hydrolase</fullName>
    </recommendedName>
</protein>
<dbReference type="KEGG" id="aqt:FN924_09715"/>
<name>A0A516KGC0_9BACI</name>
<proteinExistence type="predicted"/>
<dbReference type="Gene3D" id="3.60.15.10">
    <property type="entry name" value="Ribonuclease Z/Hydroxyacylglutathione hydrolase-like"/>
    <property type="match status" value="1"/>
</dbReference>
<dbReference type="PANTHER" id="PTHR30619">
    <property type="entry name" value="DNA INTERNALIZATION/COMPETENCE PROTEIN COMEC/REC2"/>
    <property type="match status" value="1"/>
</dbReference>
<sequence length="263" mass="29706">MKRNVLWCLIGLLLLIYPLELDSEALDVLKENELYMAFLSLPDGESTLIQTGNEKNILINTGSPKSEEKLLSILEEFELPAIDTLILTKQSIDYCGNTKRLTKRYHVANVIYTGKLSEACKNQVSPKIASTWKRSELHEITKNLQIRVLDAEPTGEMSLGIIYGQNSVLYMSNSTVEDEKQIGEYPLEPQIIKIGDYGQGNSPSEAFLETIDPHISIVFACEECKTNEGLIERLNESWIDVYPLKRIGTTIVKMDLENYDIVT</sequence>